<dbReference type="SUPFAM" id="SSF53187">
    <property type="entry name" value="Zn-dependent exopeptidases"/>
    <property type="match status" value="1"/>
</dbReference>
<protein>
    <recommendedName>
        <fullName evidence="5">Succinylglutamate desuccinylase/Aspartoacylase catalytic domain-containing protein</fullName>
    </recommendedName>
</protein>
<evidence type="ECO:0000256" key="3">
    <source>
        <dbReference type="ARBA" id="ARBA00022801"/>
    </source>
</evidence>
<evidence type="ECO:0000256" key="1">
    <source>
        <dbReference type="ARBA" id="ARBA00001947"/>
    </source>
</evidence>
<keyword evidence="4" id="KW-0862">Zinc</keyword>
<dbReference type="Gene3D" id="3.40.630.10">
    <property type="entry name" value="Zn peptidases"/>
    <property type="match status" value="1"/>
</dbReference>
<comment type="cofactor">
    <cofactor evidence="1">
        <name>Zn(2+)</name>
        <dbReference type="ChEBI" id="CHEBI:29105"/>
    </cofactor>
</comment>
<dbReference type="InterPro" id="IPR053138">
    <property type="entry name" value="N-alpha-Ac-DABA_deacetylase"/>
</dbReference>
<dbReference type="PANTHER" id="PTHR37326">
    <property type="entry name" value="BLL3975 PROTEIN"/>
    <property type="match status" value="1"/>
</dbReference>
<dbReference type="AlphaFoldDB" id="A0A1F6NY76"/>
<reference evidence="6 7" key="1">
    <citation type="journal article" date="2016" name="Nat. Commun.">
        <title>Thousands of microbial genomes shed light on interconnected biogeochemical processes in an aquifer system.</title>
        <authorList>
            <person name="Anantharaman K."/>
            <person name="Brown C.T."/>
            <person name="Hug L.A."/>
            <person name="Sharon I."/>
            <person name="Castelle C.J."/>
            <person name="Probst A.J."/>
            <person name="Thomas B.C."/>
            <person name="Singh A."/>
            <person name="Wilkins M.J."/>
            <person name="Karaoz U."/>
            <person name="Brodie E.L."/>
            <person name="Williams K.H."/>
            <person name="Hubbard S.S."/>
            <person name="Banfield J.F."/>
        </authorList>
    </citation>
    <scope>NUCLEOTIDE SEQUENCE [LARGE SCALE GENOMIC DNA]</scope>
</reference>
<keyword evidence="3" id="KW-0378">Hydrolase</keyword>
<name>A0A1F6NY76_9BACT</name>
<evidence type="ECO:0000256" key="2">
    <source>
        <dbReference type="ARBA" id="ARBA00022723"/>
    </source>
</evidence>
<feature type="domain" description="Succinylglutamate desuccinylase/Aspartoacylase catalytic" evidence="5">
    <location>
        <begin position="28"/>
        <end position="217"/>
    </location>
</feature>
<dbReference type="GO" id="GO:0046872">
    <property type="term" value="F:metal ion binding"/>
    <property type="evidence" value="ECO:0007669"/>
    <property type="project" value="UniProtKB-KW"/>
</dbReference>
<evidence type="ECO:0000259" key="5">
    <source>
        <dbReference type="Pfam" id="PF24827"/>
    </source>
</evidence>
<proteinExistence type="predicted"/>
<gene>
    <name evidence="6" type="ORF">A2537_00655</name>
</gene>
<accession>A0A1F6NY76</accession>
<dbReference type="PANTHER" id="PTHR37326:SF1">
    <property type="entry name" value="BLL3975 PROTEIN"/>
    <property type="match status" value="1"/>
</dbReference>
<dbReference type="Proteomes" id="UP000178490">
    <property type="component" value="Unassembled WGS sequence"/>
</dbReference>
<comment type="caution">
    <text evidence="6">The sequence shown here is derived from an EMBL/GenBank/DDBJ whole genome shotgun (WGS) entry which is preliminary data.</text>
</comment>
<organism evidence="6 7">
    <name type="scientific">Candidatus Magasanikbacteria bacterium RIFOXYD2_FULL_36_9</name>
    <dbReference type="NCBI Taxonomy" id="1798707"/>
    <lineage>
        <taxon>Bacteria</taxon>
        <taxon>Candidatus Magasanikiibacteriota</taxon>
    </lineage>
</organism>
<dbReference type="InterPro" id="IPR055438">
    <property type="entry name" value="AstE_AspA_cat"/>
</dbReference>
<dbReference type="Pfam" id="PF24827">
    <property type="entry name" value="AstE_AspA_cat"/>
    <property type="match status" value="1"/>
</dbReference>
<keyword evidence="2" id="KW-0479">Metal-binding</keyword>
<evidence type="ECO:0000313" key="7">
    <source>
        <dbReference type="Proteomes" id="UP000178490"/>
    </source>
</evidence>
<sequence length="308" mass="34143">MKFVSKKISIGSFGVADFSLPILSGGDNGPKVLIVNNIHGDEVTGFFVLEKLLSLLPDKINGQINIITTANPFGLIHRQRFLPFDEVDPNRGFPTVQPARGIAVPFRDKLTNLALQHDFIIDLHSFMKPCLSAGLLLPQKDEKTDLLVRRCLNVSNADILIKMNVKTTEKRASSALGIHLIQNGKLFFVLEFNPIRQIKNDDSLVKFADGLLNILAILGLINKTELPINNLPLFERQSLISNDSGLFVPQINLNNEIKKGGIIGFLINPKNLMRSPIVSPFEGIITEIADRQFYMLGEKLATIGKKVL</sequence>
<dbReference type="GO" id="GO:0016788">
    <property type="term" value="F:hydrolase activity, acting on ester bonds"/>
    <property type="evidence" value="ECO:0007669"/>
    <property type="project" value="InterPro"/>
</dbReference>
<evidence type="ECO:0000256" key="4">
    <source>
        <dbReference type="ARBA" id="ARBA00022833"/>
    </source>
</evidence>
<evidence type="ECO:0000313" key="6">
    <source>
        <dbReference type="EMBL" id="OGH88865.1"/>
    </source>
</evidence>
<dbReference type="EMBL" id="MFRC01000059">
    <property type="protein sequence ID" value="OGH88865.1"/>
    <property type="molecule type" value="Genomic_DNA"/>
</dbReference>